<dbReference type="EC" id="3.1.3.48" evidence="2"/>
<evidence type="ECO:0000256" key="3">
    <source>
        <dbReference type="ARBA" id="ARBA00022801"/>
    </source>
</evidence>
<keyword evidence="7" id="KW-1185">Reference proteome</keyword>
<evidence type="ECO:0000313" key="6">
    <source>
        <dbReference type="EMBL" id="MFL0249135.1"/>
    </source>
</evidence>
<dbReference type="RefSeq" id="WP_406785809.1">
    <property type="nucleotide sequence ID" value="NZ_JBJIAA010000001.1"/>
</dbReference>
<gene>
    <name evidence="6" type="ORF">ACJDT4_01775</name>
</gene>
<comment type="caution">
    <text evidence="6">The sequence shown here is derived from an EMBL/GenBank/DDBJ whole genome shotgun (WGS) entry which is preliminary data.</text>
</comment>
<dbReference type="EMBL" id="JBJIAA010000001">
    <property type="protein sequence ID" value="MFL0249135.1"/>
    <property type="molecule type" value="Genomic_DNA"/>
</dbReference>
<reference evidence="6 7" key="1">
    <citation type="submission" date="2024-11" db="EMBL/GenBank/DDBJ databases">
        <authorList>
            <person name="Heng Y.C."/>
            <person name="Lim A.C.H."/>
            <person name="Lee J.K.Y."/>
            <person name="Kittelmann S."/>
        </authorList>
    </citation>
    <scope>NUCLEOTIDE SEQUENCE [LARGE SCALE GENOMIC DNA]</scope>
    <source>
        <strain evidence="6 7">WILCCON 0114</strain>
    </source>
</reference>
<evidence type="ECO:0000256" key="4">
    <source>
        <dbReference type="ARBA" id="ARBA00022912"/>
    </source>
</evidence>
<dbReference type="PIRSF" id="PIRSF016557">
    <property type="entry name" value="Caps_synth_CpsB"/>
    <property type="match status" value="1"/>
</dbReference>
<organism evidence="6 7">
    <name type="scientific">Clostridium neuense</name>
    <dbReference type="NCBI Taxonomy" id="1728934"/>
    <lineage>
        <taxon>Bacteria</taxon>
        <taxon>Bacillati</taxon>
        <taxon>Bacillota</taxon>
        <taxon>Clostridia</taxon>
        <taxon>Eubacteriales</taxon>
        <taxon>Clostridiaceae</taxon>
        <taxon>Clostridium</taxon>
    </lineage>
</organism>
<dbReference type="PANTHER" id="PTHR39181:SF1">
    <property type="entry name" value="TYROSINE-PROTEIN PHOSPHATASE YWQE"/>
    <property type="match status" value="1"/>
</dbReference>
<proteinExistence type="inferred from homology"/>
<comment type="similarity">
    <text evidence="1">Belongs to the metallo-dependent hydrolases superfamily. CpsB/CapC family.</text>
</comment>
<dbReference type="PANTHER" id="PTHR39181">
    <property type="entry name" value="TYROSINE-PROTEIN PHOSPHATASE YWQE"/>
    <property type="match status" value="1"/>
</dbReference>
<protein>
    <recommendedName>
        <fullName evidence="2">protein-tyrosine-phosphatase</fullName>
        <ecNumber evidence="2">3.1.3.48</ecNumber>
    </recommendedName>
</protein>
<dbReference type="InterPro" id="IPR016195">
    <property type="entry name" value="Pol/histidinol_Pase-like"/>
</dbReference>
<evidence type="ECO:0000313" key="7">
    <source>
        <dbReference type="Proteomes" id="UP001623592"/>
    </source>
</evidence>
<accession>A0ABW8TB23</accession>
<evidence type="ECO:0000256" key="1">
    <source>
        <dbReference type="ARBA" id="ARBA00005750"/>
    </source>
</evidence>
<dbReference type="SUPFAM" id="SSF89550">
    <property type="entry name" value="PHP domain-like"/>
    <property type="match status" value="1"/>
</dbReference>
<comment type="catalytic activity">
    <reaction evidence="5">
        <text>O-phospho-L-tyrosyl-[protein] + H2O = L-tyrosyl-[protein] + phosphate</text>
        <dbReference type="Rhea" id="RHEA:10684"/>
        <dbReference type="Rhea" id="RHEA-COMP:10136"/>
        <dbReference type="Rhea" id="RHEA-COMP:20101"/>
        <dbReference type="ChEBI" id="CHEBI:15377"/>
        <dbReference type="ChEBI" id="CHEBI:43474"/>
        <dbReference type="ChEBI" id="CHEBI:46858"/>
        <dbReference type="ChEBI" id="CHEBI:61978"/>
        <dbReference type="EC" id="3.1.3.48"/>
    </reaction>
</comment>
<name>A0ABW8TB23_9CLOT</name>
<evidence type="ECO:0000256" key="5">
    <source>
        <dbReference type="ARBA" id="ARBA00051722"/>
    </source>
</evidence>
<dbReference type="Proteomes" id="UP001623592">
    <property type="component" value="Unassembled WGS sequence"/>
</dbReference>
<sequence length="254" mass="29003">MIDIHSHIIPAVDDGSKDVETSLEMLKIAHQDGTKILIATPHFYRNRYECNFSDIQNHIKNLNELAIEADIDIKILPGQEIFLDKYSSDLYKSGTIGTINNSRYMLVETSLVGVRPRDLMDNIYELKLLDVVPIIAHPERYEFVIKDNTEINDFIKEGCLFQITSTSITGGFGKEVKKTAENLIKNGICNFIGSDAHTTGRRCPKIREALEQIKNIDEGIYSSINKNSLSLINNEKLNIKMELIKKRKKLFPFW</sequence>
<keyword evidence="4" id="KW-0904">Protein phosphatase</keyword>
<dbReference type="InterPro" id="IPR016667">
    <property type="entry name" value="Caps_polysacc_synth_CpsB/CapC"/>
</dbReference>
<dbReference type="Pfam" id="PF19567">
    <property type="entry name" value="CpsB_CapC"/>
    <property type="match status" value="1"/>
</dbReference>
<dbReference type="Gene3D" id="3.20.20.140">
    <property type="entry name" value="Metal-dependent hydrolases"/>
    <property type="match status" value="1"/>
</dbReference>
<evidence type="ECO:0000256" key="2">
    <source>
        <dbReference type="ARBA" id="ARBA00013064"/>
    </source>
</evidence>
<keyword evidence="3" id="KW-0378">Hydrolase</keyword>